<reference evidence="11" key="1">
    <citation type="submission" date="2018-04" db="EMBL/GenBank/DDBJ databases">
        <authorList>
            <person name="Cornet L."/>
        </authorList>
    </citation>
    <scope>NUCLEOTIDE SEQUENCE [LARGE SCALE GENOMIC DNA]</scope>
</reference>
<sequence>MSFSKSVSFQSARILAVDDIPDNLFILDSILGDVDGYFLDCVSDGEAALSYLDDNKPDLILLDVMMPGLDGYEVTRRIRQIKAAPYIPILLVTAHDQSSLAEGLDSGADDFIRKPFDIDELMARVRSLLRLKRSLDEQQAMIRQRDDFVARLTHDLRTPLVAANRMLSLCLQGVFGDPPDDMAEAIENVVTNNENLLQMTNTLLQVYRHEAGQKKLVRSPLSIYSLAKEVVQELKPLAEEKALALKLVAQPSDVPETSTAKTAAVTHSDDDTKEAAKKMEQSYCTEGDRIELRRLLTNLLGNAIKFTDSGSISVLLSVSQSPPTQIPSAQVIEVAIQDTGAGIEPEARDKIFEWFYQGDHMRAGSGLGLHLSKRIAEMHQGTLTLESEVGQGSTFTLFLPKL</sequence>
<dbReference type="Gene3D" id="1.10.287.130">
    <property type="match status" value="1"/>
</dbReference>
<dbReference type="SMART" id="SM00387">
    <property type="entry name" value="HATPase_c"/>
    <property type="match status" value="1"/>
</dbReference>
<accession>A0A2W4WHH7</accession>
<dbReference type="PROSITE" id="PS50110">
    <property type="entry name" value="RESPONSE_REGULATORY"/>
    <property type="match status" value="1"/>
</dbReference>
<keyword evidence="5 10" id="KW-0418">Kinase</keyword>
<evidence type="ECO:0000256" key="2">
    <source>
        <dbReference type="ARBA" id="ARBA00012438"/>
    </source>
</evidence>
<keyword evidence="4" id="KW-0808">Transferase</keyword>
<dbReference type="PANTHER" id="PTHR43047:SF72">
    <property type="entry name" value="OSMOSENSING HISTIDINE PROTEIN KINASE SLN1"/>
    <property type="match status" value="1"/>
</dbReference>
<organism evidence="10 11">
    <name type="scientific">Leptolyngbya foveolarum</name>
    <dbReference type="NCBI Taxonomy" id="47253"/>
    <lineage>
        <taxon>Bacteria</taxon>
        <taxon>Bacillati</taxon>
        <taxon>Cyanobacteriota</taxon>
        <taxon>Cyanophyceae</taxon>
        <taxon>Leptolyngbyales</taxon>
        <taxon>Leptolyngbyaceae</taxon>
        <taxon>Leptolyngbya group</taxon>
        <taxon>Leptolyngbya</taxon>
    </lineage>
</organism>
<dbReference type="Gene3D" id="3.40.50.2300">
    <property type="match status" value="1"/>
</dbReference>
<dbReference type="Pfam" id="PF00072">
    <property type="entry name" value="Response_reg"/>
    <property type="match status" value="1"/>
</dbReference>
<gene>
    <name evidence="10" type="ORF">DCF25_04405</name>
</gene>
<dbReference type="SUPFAM" id="SSF47384">
    <property type="entry name" value="Homodimeric domain of signal transducing histidine kinase"/>
    <property type="match status" value="1"/>
</dbReference>
<dbReference type="InterPro" id="IPR036097">
    <property type="entry name" value="HisK_dim/P_sf"/>
</dbReference>
<dbReference type="GO" id="GO:0005886">
    <property type="term" value="C:plasma membrane"/>
    <property type="evidence" value="ECO:0007669"/>
    <property type="project" value="TreeGrafter"/>
</dbReference>
<dbReference type="CDD" id="cd16922">
    <property type="entry name" value="HATPase_EvgS-ArcB-TorS-like"/>
    <property type="match status" value="1"/>
</dbReference>
<evidence type="ECO:0000256" key="6">
    <source>
        <dbReference type="ARBA" id="ARBA00023012"/>
    </source>
</evidence>
<dbReference type="EMBL" id="QBMC01000017">
    <property type="protein sequence ID" value="PZO21795.1"/>
    <property type="molecule type" value="Genomic_DNA"/>
</dbReference>
<evidence type="ECO:0000256" key="5">
    <source>
        <dbReference type="ARBA" id="ARBA00022777"/>
    </source>
</evidence>
<feature type="domain" description="Response regulatory" evidence="9">
    <location>
        <begin position="13"/>
        <end position="129"/>
    </location>
</feature>
<dbReference type="Pfam" id="PF00512">
    <property type="entry name" value="HisKA"/>
    <property type="match status" value="1"/>
</dbReference>
<dbReference type="InterPro" id="IPR005467">
    <property type="entry name" value="His_kinase_dom"/>
</dbReference>
<feature type="domain" description="Histidine kinase" evidence="8">
    <location>
        <begin position="151"/>
        <end position="402"/>
    </location>
</feature>
<dbReference type="InterPro" id="IPR011006">
    <property type="entry name" value="CheY-like_superfamily"/>
</dbReference>
<dbReference type="SMART" id="SM00388">
    <property type="entry name" value="HisKA"/>
    <property type="match status" value="1"/>
</dbReference>
<dbReference type="SUPFAM" id="SSF55874">
    <property type="entry name" value="ATPase domain of HSP90 chaperone/DNA topoisomerase II/histidine kinase"/>
    <property type="match status" value="1"/>
</dbReference>
<comment type="caution">
    <text evidence="10">The sequence shown here is derived from an EMBL/GenBank/DDBJ whole genome shotgun (WGS) entry which is preliminary data.</text>
</comment>
<feature type="modified residue" description="4-aspartylphosphate" evidence="7">
    <location>
        <position position="63"/>
    </location>
</feature>
<evidence type="ECO:0000313" key="10">
    <source>
        <dbReference type="EMBL" id="PZO21795.1"/>
    </source>
</evidence>
<dbReference type="Gene3D" id="3.30.565.10">
    <property type="entry name" value="Histidine kinase-like ATPase, C-terminal domain"/>
    <property type="match status" value="1"/>
</dbReference>
<evidence type="ECO:0000256" key="4">
    <source>
        <dbReference type="ARBA" id="ARBA00022679"/>
    </source>
</evidence>
<dbReference type="SMART" id="SM00448">
    <property type="entry name" value="REC"/>
    <property type="match status" value="1"/>
</dbReference>
<dbReference type="SUPFAM" id="SSF52172">
    <property type="entry name" value="CheY-like"/>
    <property type="match status" value="1"/>
</dbReference>
<dbReference type="AlphaFoldDB" id="A0A2W4WHH7"/>
<dbReference type="PRINTS" id="PR00344">
    <property type="entry name" value="BCTRLSENSOR"/>
</dbReference>
<dbReference type="InterPro" id="IPR036890">
    <property type="entry name" value="HATPase_C_sf"/>
</dbReference>
<protein>
    <recommendedName>
        <fullName evidence="2">histidine kinase</fullName>
        <ecNumber evidence="2">2.7.13.3</ecNumber>
    </recommendedName>
</protein>
<dbReference type="GO" id="GO:0000155">
    <property type="term" value="F:phosphorelay sensor kinase activity"/>
    <property type="evidence" value="ECO:0007669"/>
    <property type="project" value="InterPro"/>
</dbReference>
<evidence type="ECO:0000256" key="3">
    <source>
        <dbReference type="ARBA" id="ARBA00022553"/>
    </source>
</evidence>
<proteinExistence type="predicted"/>
<keyword evidence="6" id="KW-0902">Two-component regulatory system</keyword>
<keyword evidence="3 7" id="KW-0597">Phosphoprotein</keyword>
<evidence type="ECO:0000256" key="7">
    <source>
        <dbReference type="PROSITE-ProRule" id="PRU00169"/>
    </source>
</evidence>
<evidence type="ECO:0000256" key="1">
    <source>
        <dbReference type="ARBA" id="ARBA00000085"/>
    </source>
</evidence>
<reference evidence="10 11" key="2">
    <citation type="submission" date="2018-06" db="EMBL/GenBank/DDBJ databases">
        <title>Metagenomic assembly of (sub)arctic Cyanobacteria and their associated microbiome from non-axenic cultures.</title>
        <authorList>
            <person name="Baurain D."/>
        </authorList>
    </citation>
    <scope>NUCLEOTIDE SEQUENCE [LARGE SCALE GENOMIC DNA]</scope>
    <source>
        <strain evidence="10">ULC129bin1</strain>
    </source>
</reference>
<dbReference type="InterPro" id="IPR004358">
    <property type="entry name" value="Sig_transdc_His_kin-like_C"/>
</dbReference>
<comment type="catalytic activity">
    <reaction evidence="1">
        <text>ATP + protein L-histidine = ADP + protein N-phospho-L-histidine.</text>
        <dbReference type="EC" id="2.7.13.3"/>
    </reaction>
</comment>
<dbReference type="GO" id="GO:0009927">
    <property type="term" value="F:histidine phosphotransfer kinase activity"/>
    <property type="evidence" value="ECO:0007669"/>
    <property type="project" value="TreeGrafter"/>
</dbReference>
<dbReference type="EC" id="2.7.13.3" evidence="2"/>
<dbReference type="PANTHER" id="PTHR43047">
    <property type="entry name" value="TWO-COMPONENT HISTIDINE PROTEIN KINASE"/>
    <property type="match status" value="1"/>
</dbReference>
<dbReference type="Pfam" id="PF02518">
    <property type="entry name" value="HATPase_c"/>
    <property type="match status" value="1"/>
</dbReference>
<dbReference type="InterPro" id="IPR003661">
    <property type="entry name" value="HisK_dim/P_dom"/>
</dbReference>
<dbReference type="InterPro" id="IPR001789">
    <property type="entry name" value="Sig_transdc_resp-reg_receiver"/>
</dbReference>
<dbReference type="CDD" id="cd00082">
    <property type="entry name" value="HisKA"/>
    <property type="match status" value="1"/>
</dbReference>
<evidence type="ECO:0000259" key="9">
    <source>
        <dbReference type="PROSITE" id="PS50110"/>
    </source>
</evidence>
<evidence type="ECO:0000313" key="11">
    <source>
        <dbReference type="Proteomes" id="UP000249354"/>
    </source>
</evidence>
<dbReference type="InterPro" id="IPR003594">
    <property type="entry name" value="HATPase_dom"/>
</dbReference>
<name>A0A2W4WHH7_9CYAN</name>
<dbReference type="Proteomes" id="UP000249354">
    <property type="component" value="Unassembled WGS sequence"/>
</dbReference>
<evidence type="ECO:0000259" key="8">
    <source>
        <dbReference type="PROSITE" id="PS50109"/>
    </source>
</evidence>
<dbReference type="PROSITE" id="PS50109">
    <property type="entry name" value="HIS_KIN"/>
    <property type="match status" value="1"/>
</dbReference>